<organism evidence="5 6">
    <name type="scientific">Owenia fusiformis</name>
    <name type="common">Polychaete worm</name>
    <dbReference type="NCBI Taxonomy" id="6347"/>
    <lineage>
        <taxon>Eukaryota</taxon>
        <taxon>Metazoa</taxon>
        <taxon>Spiralia</taxon>
        <taxon>Lophotrochozoa</taxon>
        <taxon>Annelida</taxon>
        <taxon>Polychaeta</taxon>
        <taxon>Sedentaria</taxon>
        <taxon>Canalipalpata</taxon>
        <taxon>Sabellida</taxon>
        <taxon>Oweniida</taxon>
        <taxon>Oweniidae</taxon>
        <taxon>Owenia</taxon>
    </lineage>
</organism>
<protein>
    <submittedName>
        <fullName evidence="5">Uncharacterized protein</fullName>
    </submittedName>
</protein>
<keyword evidence="4" id="KW-1015">Disulfide bond</keyword>
<sequence>PVLTMARNGFGLTVLTAIAILSCNLVIFADEAQCPSKDGFLCKQRDITKVTEDLTELIDSMSTELKADMNALREQISELCKMTPSCYRACPTSDQIGCSEKTAAKSCLEILQAYENPPPSGIYWVNLSRNNKVQVYCDMTTEEGGWMLVWRFTFTNYDDFAALNNSITPRPSWNLDAFMSEEGIADVKVPVSKTPPRSEEQLGALEFKYWKQIGKSFIIKSNIINWIMCEEDEGGITTEFKDGEIKCKVIKVINTDATNCTTVAPNSAWWSICGLNLRTGRRNSNYIKFDIRDTICSAQWDPCGKGPRNGHVRNVPFPHGSIFIR</sequence>
<dbReference type="NCBIfam" id="NF040941">
    <property type="entry name" value="GGGWT_bact"/>
    <property type="match status" value="1"/>
</dbReference>
<evidence type="ECO:0000313" key="6">
    <source>
        <dbReference type="Proteomes" id="UP000749559"/>
    </source>
</evidence>
<dbReference type="PROSITE" id="PS51406">
    <property type="entry name" value="FIBRINOGEN_C_2"/>
    <property type="match status" value="1"/>
</dbReference>
<keyword evidence="3" id="KW-0106">Calcium</keyword>
<dbReference type="PANTHER" id="PTHR16146:SF46">
    <property type="entry name" value="INTELECTIN-1A-RELATED"/>
    <property type="match status" value="1"/>
</dbReference>
<evidence type="ECO:0000256" key="3">
    <source>
        <dbReference type="ARBA" id="ARBA00022837"/>
    </source>
</evidence>
<proteinExistence type="predicted"/>
<accession>A0A8J1TDQ1</accession>
<dbReference type="OrthoDB" id="6161093at2759"/>
<dbReference type="GO" id="GO:0070492">
    <property type="term" value="F:oligosaccharide binding"/>
    <property type="evidence" value="ECO:0007669"/>
    <property type="project" value="TreeGrafter"/>
</dbReference>
<dbReference type="Gene3D" id="3.90.215.10">
    <property type="entry name" value="Gamma Fibrinogen, chain A, domain 1"/>
    <property type="match status" value="1"/>
</dbReference>
<dbReference type="EMBL" id="CAIIXF020000011">
    <property type="protein sequence ID" value="CAH1798878.1"/>
    <property type="molecule type" value="Genomic_DNA"/>
</dbReference>
<gene>
    <name evidence="5" type="ORF">OFUS_LOCUS22958</name>
</gene>
<dbReference type="InterPro" id="IPR036056">
    <property type="entry name" value="Fibrinogen-like_C"/>
</dbReference>
<keyword evidence="1" id="KW-0479">Metal-binding</keyword>
<keyword evidence="6" id="KW-1185">Reference proteome</keyword>
<evidence type="ECO:0000256" key="4">
    <source>
        <dbReference type="ARBA" id="ARBA00023157"/>
    </source>
</evidence>
<dbReference type="GO" id="GO:0005615">
    <property type="term" value="C:extracellular space"/>
    <property type="evidence" value="ECO:0007669"/>
    <property type="project" value="TreeGrafter"/>
</dbReference>
<dbReference type="Pfam" id="PF00147">
    <property type="entry name" value="Fibrinogen_C"/>
    <property type="match status" value="1"/>
</dbReference>
<dbReference type="InterPro" id="IPR014716">
    <property type="entry name" value="Fibrinogen_a/b/g_C_1"/>
</dbReference>
<reference evidence="5" key="1">
    <citation type="submission" date="2022-03" db="EMBL/GenBank/DDBJ databases">
        <authorList>
            <person name="Martin C."/>
        </authorList>
    </citation>
    <scope>NUCLEOTIDE SEQUENCE</scope>
</reference>
<dbReference type="GO" id="GO:0046872">
    <property type="term" value="F:metal ion binding"/>
    <property type="evidence" value="ECO:0007669"/>
    <property type="project" value="UniProtKB-KW"/>
</dbReference>
<dbReference type="InterPro" id="IPR002181">
    <property type="entry name" value="Fibrinogen_a/b/g_C_dom"/>
</dbReference>
<name>A0A8J1TDQ1_OWEFU</name>
<dbReference type="AlphaFoldDB" id="A0A8J1TDQ1"/>
<dbReference type="PANTHER" id="PTHR16146">
    <property type="entry name" value="INTELECTIN"/>
    <property type="match status" value="1"/>
</dbReference>
<dbReference type="SUPFAM" id="SSF56496">
    <property type="entry name" value="Fibrinogen C-terminal domain-like"/>
    <property type="match status" value="1"/>
</dbReference>
<dbReference type="Proteomes" id="UP000749559">
    <property type="component" value="Unassembled WGS sequence"/>
</dbReference>
<comment type="caution">
    <text evidence="5">The sequence shown here is derived from an EMBL/GenBank/DDBJ whole genome shotgun (WGS) entry which is preliminary data.</text>
</comment>
<keyword evidence="2" id="KW-0430">Lectin</keyword>
<evidence type="ECO:0000256" key="2">
    <source>
        <dbReference type="ARBA" id="ARBA00022734"/>
    </source>
</evidence>
<evidence type="ECO:0000256" key="1">
    <source>
        <dbReference type="ARBA" id="ARBA00022723"/>
    </source>
</evidence>
<feature type="non-terminal residue" evidence="5">
    <location>
        <position position="325"/>
    </location>
</feature>
<evidence type="ECO:0000313" key="5">
    <source>
        <dbReference type="EMBL" id="CAH1798878.1"/>
    </source>
</evidence>